<evidence type="ECO:0000313" key="5">
    <source>
        <dbReference type="Proteomes" id="UP000769528"/>
    </source>
</evidence>
<dbReference type="SUPFAM" id="SSF52058">
    <property type="entry name" value="L domain-like"/>
    <property type="match status" value="1"/>
</dbReference>
<feature type="region of interest" description="Disordered" evidence="3">
    <location>
        <begin position="246"/>
        <end position="271"/>
    </location>
</feature>
<evidence type="ECO:0000256" key="2">
    <source>
        <dbReference type="ARBA" id="ARBA00022737"/>
    </source>
</evidence>
<proteinExistence type="predicted"/>
<keyword evidence="2" id="KW-0677">Repeat</keyword>
<dbReference type="Gene3D" id="3.80.10.10">
    <property type="entry name" value="Ribonuclease Inhibitor"/>
    <property type="match status" value="3"/>
</dbReference>
<evidence type="ECO:0000256" key="1">
    <source>
        <dbReference type="ARBA" id="ARBA00022614"/>
    </source>
</evidence>
<name>A0A9P8TBS7_9ASCO</name>
<feature type="compositionally biased region" description="Low complexity" evidence="3">
    <location>
        <begin position="246"/>
        <end position="258"/>
    </location>
</feature>
<accession>A0A9P8TBS7</accession>
<reference evidence="4" key="1">
    <citation type="journal article" date="2021" name="Open Biol.">
        <title>Shared evolutionary footprints suggest mitochondrial oxidative damage underlies multiple complex I losses in fungi.</title>
        <authorList>
            <person name="Schikora-Tamarit M.A."/>
            <person name="Marcet-Houben M."/>
            <person name="Nosek J."/>
            <person name="Gabaldon T."/>
        </authorList>
    </citation>
    <scope>NUCLEOTIDE SEQUENCE</scope>
    <source>
        <strain evidence="4">CBS6341</strain>
    </source>
</reference>
<dbReference type="GO" id="GO:0031028">
    <property type="term" value="P:septation initiation signaling"/>
    <property type="evidence" value="ECO:0007669"/>
    <property type="project" value="TreeGrafter"/>
</dbReference>
<dbReference type="GO" id="GO:1902412">
    <property type="term" value="P:regulation of mitotic cytokinesis"/>
    <property type="evidence" value="ECO:0007669"/>
    <property type="project" value="TreeGrafter"/>
</dbReference>
<sequence length="742" mass="85132">METMIDESPTKEIREGLENLHMSQPNESKNLNNLQNNNIKQRSKRNPLQTPKLILNDGFETMGDSTLGNIKPQNKTETYIFETNGDDTVIHNGDQADNTIADWMKVKLELERTRRSSKVTERQSILSSVPSLADSATTAATSHPPSTKVKPVLVNNHAQFEHESQSEALNLSKLNEFHLQNLTWENLKDQFDLELPEDLSYLNDHDHEGEVEKYAKLDDKKSFIGTPLNHDDYSFRDLSQHYREFSGTASGGTSKTTSFRTKDVESPLPPPKIIKHNKRFETKQLMQEQVQDQVELNLITPIDENMIYDVELKKWVYDDERYNINMTQYDNLTLRLKDISEDNQKQVKIDSDTLLEKQDSDQNQKIEDSRVANTEYDIQHVTNISELNLSFSQLKRALISALHETIEPKLNWDKITALDLSNKELLSVKSLNEILPNLKDLNLDNNELTSLEGLLPSLKNLSLANNEITGKSLNFNTNQFHLQTLELGGNQINSLLQFQLLENLRELRLSVNNINQLISLPSVQVLDLSSNDISGELDFTHLDFKNLIELDISDNKISKVKNLNAPQLRILNLDKNTDLDEITIPSKLNNLRRLSLLSNRKLPIIEVSNIKLLKALHIEGSTKVRGKLSELEVLKIHHDVGLTTLHDKNFVINPHLSSIELSYCQIKSPQELRFLAEKFKHLQRFNFNHNALSGEFSRVVQFFQKFSGVKDIQLDDNPIQDNLKEEEDIQLFKLMVSKLLEK</sequence>
<gene>
    <name evidence="4" type="ORF">WICMUC_003781</name>
</gene>
<dbReference type="SMART" id="SM00365">
    <property type="entry name" value="LRR_SD22"/>
    <property type="match status" value="3"/>
</dbReference>
<reference evidence="4" key="2">
    <citation type="submission" date="2021-01" db="EMBL/GenBank/DDBJ databases">
        <authorList>
            <person name="Schikora-Tamarit M.A."/>
        </authorList>
    </citation>
    <scope>NUCLEOTIDE SEQUENCE</scope>
    <source>
        <strain evidence="4">CBS6341</strain>
    </source>
</reference>
<dbReference type="PROSITE" id="PS51450">
    <property type="entry name" value="LRR"/>
    <property type="match status" value="4"/>
</dbReference>
<dbReference type="GO" id="GO:0035591">
    <property type="term" value="F:signaling adaptor activity"/>
    <property type="evidence" value="ECO:0007669"/>
    <property type="project" value="TreeGrafter"/>
</dbReference>
<keyword evidence="5" id="KW-1185">Reference proteome</keyword>
<dbReference type="InterPro" id="IPR052574">
    <property type="entry name" value="CDIRP"/>
</dbReference>
<dbReference type="GO" id="GO:0061499">
    <property type="term" value="C:outer plaque of mitotic spindle pole body"/>
    <property type="evidence" value="ECO:0007669"/>
    <property type="project" value="TreeGrafter"/>
</dbReference>
<dbReference type="AlphaFoldDB" id="A0A9P8TBS7"/>
<dbReference type="OrthoDB" id="3980749at2759"/>
<feature type="region of interest" description="Disordered" evidence="3">
    <location>
        <begin position="116"/>
        <end position="148"/>
    </location>
</feature>
<dbReference type="PANTHER" id="PTHR47566">
    <property type="match status" value="1"/>
</dbReference>
<feature type="compositionally biased region" description="Low complexity" evidence="3">
    <location>
        <begin position="130"/>
        <end position="147"/>
    </location>
</feature>
<protein>
    <submittedName>
        <fullName evidence="4">Uncharacterized protein</fullName>
    </submittedName>
</protein>
<evidence type="ECO:0000313" key="4">
    <source>
        <dbReference type="EMBL" id="KAH3673321.1"/>
    </source>
</evidence>
<dbReference type="PANTHER" id="PTHR47566:SF1">
    <property type="entry name" value="PROTEIN NUD1"/>
    <property type="match status" value="1"/>
</dbReference>
<keyword evidence="1" id="KW-0433">Leucine-rich repeat</keyword>
<dbReference type="EMBL" id="JAEUBF010001028">
    <property type="protein sequence ID" value="KAH3673321.1"/>
    <property type="molecule type" value="Genomic_DNA"/>
</dbReference>
<dbReference type="InterPro" id="IPR001611">
    <property type="entry name" value="Leu-rich_rpt"/>
</dbReference>
<evidence type="ECO:0000256" key="3">
    <source>
        <dbReference type="SAM" id="MobiDB-lite"/>
    </source>
</evidence>
<dbReference type="InterPro" id="IPR032675">
    <property type="entry name" value="LRR_dom_sf"/>
</dbReference>
<dbReference type="Proteomes" id="UP000769528">
    <property type="component" value="Unassembled WGS sequence"/>
</dbReference>
<organism evidence="4 5">
    <name type="scientific">Wickerhamomyces mucosus</name>
    <dbReference type="NCBI Taxonomy" id="1378264"/>
    <lineage>
        <taxon>Eukaryota</taxon>
        <taxon>Fungi</taxon>
        <taxon>Dikarya</taxon>
        <taxon>Ascomycota</taxon>
        <taxon>Saccharomycotina</taxon>
        <taxon>Saccharomycetes</taxon>
        <taxon>Phaffomycetales</taxon>
        <taxon>Wickerhamomycetaceae</taxon>
        <taxon>Wickerhamomyces</taxon>
    </lineage>
</organism>
<comment type="caution">
    <text evidence="4">The sequence shown here is derived from an EMBL/GenBank/DDBJ whole genome shotgun (WGS) entry which is preliminary data.</text>
</comment>